<evidence type="ECO:0000313" key="3">
    <source>
        <dbReference type="Proteomes" id="UP001162031"/>
    </source>
</evidence>
<name>A0AAV0V5X4_HYABA</name>
<comment type="caution">
    <text evidence="2">The sequence shown here is derived from an EMBL/GenBank/DDBJ whole genome shotgun (WGS) entry which is preliminary data.</text>
</comment>
<proteinExistence type="predicted"/>
<organism evidence="2 3">
    <name type="scientific">Hyaloperonospora brassicae</name>
    <name type="common">Brassica downy mildew</name>
    <name type="synonym">Peronospora brassicae</name>
    <dbReference type="NCBI Taxonomy" id="162125"/>
    <lineage>
        <taxon>Eukaryota</taxon>
        <taxon>Sar</taxon>
        <taxon>Stramenopiles</taxon>
        <taxon>Oomycota</taxon>
        <taxon>Peronosporomycetes</taxon>
        <taxon>Peronosporales</taxon>
        <taxon>Peronosporaceae</taxon>
        <taxon>Hyaloperonospora</taxon>
    </lineage>
</organism>
<keyword evidence="1" id="KW-0732">Signal</keyword>
<dbReference type="Proteomes" id="UP001162031">
    <property type="component" value="Unassembled WGS sequence"/>
</dbReference>
<protein>
    <recommendedName>
        <fullName evidence="4">RxLR effector candidate protein</fullName>
    </recommendedName>
</protein>
<feature type="signal peptide" evidence="1">
    <location>
        <begin position="1"/>
        <end position="19"/>
    </location>
</feature>
<sequence length="202" mass="22109">MRLTCFLALTCAVLERGHAIAESDQVALASGIVPVSRILQPSALSVEDSSEKKSLRSRESPEEEATAFVIADEERVLEAADTLIPFLEKGANMVKKIWSKPSQASPIELKLDQLNLDQSKLGQLKPPHPVPGQVEPLVPPHKILKRTSTMQRSKRLTDLVAYGTEKATSSGLKRSGRVADLTALVQGESRPSTLKRPREKQI</sequence>
<evidence type="ECO:0000313" key="2">
    <source>
        <dbReference type="EMBL" id="CAI5743460.1"/>
    </source>
</evidence>
<accession>A0AAV0V5X4</accession>
<dbReference type="EMBL" id="CANTFL010001490">
    <property type="protein sequence ID" value="CAI5743460.1"/>
    <property type="molecule type" value="Genomic_DNA"/>
</dbReference>
<evidence type="ECO:0000256" key="1">
    <source>
        <dbReference type="SAM" id="SignalP"/>
    </source>
</evidence>
<evidence type="ECO:0008006" key="4">
    <source>
        <dbReference type="Google" id="ProtNLM"/>
    </source>
</evidence>
<keyword evidence="3" id="KW-1185">Reference proteome</keyword>
<reference evidence="2" key="1">
    <citation type="submission" date="2022-12" db="EMBL/GenBank/DDBJ databases">
        <authorList>
            <person name="Webb A."/>
        </authorList>
    </citation>
    <scope>NUCLEOTIDE SEQUENCE</scope>
    <source>
        <strain evidence="2">Hp1</strain>
    </source>
</reference>
<gene>
    <name evidence="2" type="ORF">HBR001_LOCUS9488</name>
</gene>
<feature type="chain" id="PRO_5043931248" description="RxLR effector candidate protein" evidence="1">
    <location>
        <begin position="20"/>
        <end position="202"/>
    </location>
</feature>
<dbReference type="AlphaFoldDB" id="A0AAV0V5X4"/>